<feature type="binding site" evidence="8">
    <location>
        <begin position="540"/>
        <end position="543"/>
    </location>
    <ligand>
        <name>substrate</name>
    </ligand>
</feature>
<evidence type="ECO:0000256" key="2">
    <source>
        <dbReference type="ARBA" id="ARBA00022670"/>
    </source>
</evidence>
<dbReference type="Pfam" id="PF03575">
    <property type="entry name" value="Peptidase_S51"/>
    <property type="match status" value="1"/>
</dbReference>
<dbReference type="PANTHER" id="PTHR10188">
    <property type="entry name" value="L-ASPARAGINASE"/>
    <property type="match status" value="1"/>
</dbReference>
<dbReference type="SUPFAM" id="SSF52317">
    <property type="entry name" value="Class I glutamine amidotransferase-like"/>
    <property type="match status" value="1"/>
</dbReference>
<evidence type="ECO:0000313" key="11">
    <source>
        <dbReference type="EMBL" id="TCI07638.1"/>
    </source>
</evidence>
<gene>
    <name evidence="11" type="ORF">EZM97_23405</name>
</gene>
<dbReference type="Pfam" id="PF01112">
    <property type="entry name" value="Asparaginase_2"/>
    <property type="match status" value="1"/>
</dbReference>
<evidence type="ECO:0000256" key="9">
    <source>
        <dbReference type="PIRSR" id="PIRSR600246-3"/>
    </source>
</evidence>
<evidence type="ECO:0000256" key="1">
    <source>
        <dbReference type="ARBA" id="ARBA00006534"/>
    </source>
</evidence>
<comment type="caution">
    <text evidence="11">The sequence shown here is derived from an EMBL/GenBank/DDBJ whole genome shotgun (WGS) entry which is preliminary data.</text>
</comment>
<dbReference type="InterPro" id="IPR005320">
    <property type="entry name" value="Peptidase_S51"/>
</dbReference>
<evidence type="ECO:0000256" key="6">
    <source>
        <dbReference type="ARBA" id="ARBA00069124"/>
    </source>
</evidence>
<comment type="similarity">
    <text evidence="1">Belongs to the peptidase S51 family.</text>
</comment>
<reference evidence="11 12" key="1">
    <citation type="submission" date="2019-02" db="EMBL/GenBank/DDBJ databases">
        <title>Dyella amyloliquefaciens sp. nov., isolated from forest soil.</title>
        <authorList>
            <person name="Gao Z.-H."/>
            <person name="Qiu L.-H."/>
        </authorList>
    </citation>
    <scope>NUCLEOTIDE SEQUENCE [LARGE SCALE GENOMIC DNA]</scope>
    <source>
        <strain evidence="11 12">KACC 12747</strain>
    </source>
</reference>
<name>A0A4R0YJR3_9GAMM</name>
<keyword evidence="4" id="KW-0068">Autocatalytic cleavage</keyword>
<organism evidence="11 12">
    <name type="scientific">Dyella soli</name>
    <dbReference type="NCBI Taxonomy" id="522319"/>
    <lineage>
        <taxon>Bacteria</taxon>
        <taxon>Pseudomonadati</taxon>
        <taxon>Pseudomonadota</taxon>
        <taxon>Gammaproteobacteria</taxon>
        <taxon>Lysobacterales</taxon>
        <taxon>Rhodanobacteraceae</taxon>
        <taxon>Dyella</taxon>
    </lineage>
</organism>
<evidence type="ECO:0000313" key="12">
    <source>
        <dbReference type="Proteomes" id="UP000291822"/>
    </source>
</evidence>
<evidence type="ECO:0000256" key="5">
    <source>
        <dbReference type="ARBA" id="ARBA00022825"/>
    </source>
</evidence>
<dbReference type="GO" id="GO:0008236">
    <property type="term" value="F:serine-type peptidase activity"/>
    <property type="evidence" value="ECO:0007669"/>
    <property type="project" value="UniProtKB-KW"/>
</dbReference>
<evidence type="ECO:0000256" key="3">
    <source>
        <dbReference type="ARBA" id="ARBA00022801"/>
    </source>
</evidence>
<dbReference type="CDD" id="cd04701">
    <property type="entry name" value="Asparaginase_2"/>
    <property type="match status" value="1"/>
</dbReference>
<evidence type="ECO:0000256" key="10">
    <source>
        <dbReference type="SAM" id="SignalP"/>
    </source>
</evidence>
<dbReference type="GO" id="GO:0006508">
    <property type="term" value="P:proteolysis"/>
    <property type="evidence" value="ECO:0007669"/>
    <property type="project" value="UniProtKB-KW"/>
</dbReference>
<dbReference type="InterPro" id="IPR000246">
    <property type="entry name" value="Peptidase_T2"/>
</dbReference>
<proteinExistence type="inferred from homology"/>
<feature type="binding site" evidence="8">
    <location>
        <begin position="562"/>
        <end position="565"/>
    </location>
    <ligand>
        <name>substrate</name>
    </ligand>
</feature>
<accession>A0A4R0YJR3</accession>
<evidence type="ECO:0000256" key="7">
    <source>
        <dbReference type="PIRSR" id="PIRSR600246-1"/>
    </source>
</evidence>
<dbReference type="InterPro" id="IPR029062">
    <property type="entry name" value="Class_I_gatase-like"/>
</dbReference>
<dbReference type="SUPFAM" id="SSF56235">
    <property type="entry name" value="N-terminal nucleophile aminohydrolases (Ntn hydrolases)"/>
    <property type="match status" value="1"/>
</dbReference>
<keyword evidence="12" id="KW-1185">Reference proteome</keyword>
<dbReference type="InterPro" id="IPR029055">
    <property type="entry name" value="Ntn_hydrolases_N"/>
</dbReference>
<feature type="active site" description="Nucleophile" evidence="7">
    <location>
        <position position="512"/>
    </location>
</feature>
<feature type="chain" id="PRO_5020813536" description="Isoaspartyl peptidase" evidence="10">
    <location>
        <begin position="28"/>
        <end position="655"/>
    </location>
</feature>
<dbReference type="Gene3D" id="3.60.20.30">
    <property type="entry name" value="(Glycosyl)asparaginase"/>
    <property type="match status" value="1"/>
</dbReference>
<dbReference type="CDD" id="cd03145">
    <property type="entry name" value="GAT1_cyanophycinase"/>
    <property type="match status" value="1"/>
</dbReference>
<evidence type="ECO:0000256" key="8">
    <source>
        <dbReference type="PIRSR" id="PIRSR600246-2"/>
    </source>
</evidence>
<keyword evidence="3" id="KW-0378">Hydrolase</keyword>
<keyword evidence="2" id="KW-0645">Protease</keyword>
<feature type="signal peptide" evidence="10">
    <location>
        <begin position="1"/>
        <end position="27"/>
    </location>
</feature>
<keyword evidence="5" id="KW-0720">Serine protease</keyword>
<dbReference type="Gene3D" id="3.40.50.880">
    <property type="match status" value="1"/>
</dbReference>
<feature type="site" description="Cleavage; by autolysis" evidence="9">
    <location>
        <begin position="511"/>
        <end position="512"/>
    </location>
</feature>
<dbReference type="PANTHER" id="PTHR10188:SF6">
    <property type="entry name" value="N(4)-(BETA-N-ACETYLGLUCOSAMINYL)-L-ASPARAGINASE"/>
    <property type="match status" value="1"/>
</dbReference>
<keyword evidence="10" id="KW-0732">Signal</keyword>
<sequence>MPFDRRSLCLLVAVFLSFFCAFSGAHAALAPKGNGYAYYAIGDLKAPTPGKVEPGAMLMGGGDWVDKAFAWLSAKAGHGHILILRASGAEDLQEDWYRRIGGVASVETIVFSARDASSNADLLARVRRADGIFLAGGDQSNYVRYWKGTPMQAALNDHVRAGKPIGGSSAGLAVLGAHVYGAMDGGSVTSPEALADPLGPAVTLVEDFLHLPFLAHVVTDTHFAARDRLGRLLAFIARERTEGDRAAIGIGVDERTALCIDGRGQGQVFTSRNGFAWVVTPAGQPAQAKAGQALGFADVRVVGVGPQSRLDLTNWHIEKPAFQAVARVDQGKLQLHGEQPVVLAIHGGAGVEKAGMTPQSEAQARAALELALRRGYEQLRQGRPAMDAVTAAITSLEDDPLFNAGRGAVFTHDGRNELDASVMDGATLAAGAVAGVHRVKNPVLLARAVMEHSSHVMLMGDGAEQFASEQGVSLVDPTYFRTERRWQELQQALKQENKQASALKEGLRHFGTVGAVARDDQGRLAAGTSTGGMTNKRYGRVGDSPVIGAGTYADVNCAVSGTGWGEYYLRVSAARDICMRMGREGASASEAGRAVINEEIPGMGGDGGAIVLGRDGEVALPFNTEGMYRGWVGADGVPHVAIYREDPLVLPAPSH</sequence>
<dbReference type="FunFam" id="3.60.20.30:FF:000001">
    <property type="entry name" value="Isoaspartyl peptidase/L-asparaginase"/>
    <property type="match status" value="1"/>
</dbReference>
<dbReference type="EMBL" id="SJTG01000004">
    <property type="protein sequence ID" value="TCI07638.1"/>
    <property type="molecule type" value="Genomic_DNA"/>
</dbReference>
<evidence type="ECO:0000256" key="4">
    <source>
        <dbReference type="ARBA" id="ARBA00022813"/>
    </source>
</evidence>
<protein>
    <recommendedName>
        <fullName evidence="6">Isoaspartyl peptidase</fullName>
    </recommendedName>
</protein>
<dbReference type="GO" id="GO:0016811">
    <property type="term" value="F:hydrolase activity, acting on carbon-nitrogen (but not peptide) bonds, in linear amides"/>
    <property type="evidence" value="ECO:0007669"/>
    <property type="project" value="UniProtKB-ARBA"/>
</dbReference>
<dbReference type="AlphaFoldDB" id="A0A4R0YJR3"/>
<dbReference type="Proteomes" id="UP000291822">
    <property type="component" value="Unassembled WGS sequence"/>
</dbReference>